<dbReference type="InterPro" id="IPR035914">
    <property type="entry name" value="Sperma_CUB_dom_sf"/>
</dbReference>
<comment type="caution">
    <text evidence="7">The sequence shown here is derived from an EMBL/GenBank/DDBJ whole genome shotgun (WGS) entry which is preliminary data.</text>
</comment>
<feature type="domain" description="CUB" evidence="6">
    <location>
        <begin position="737"/>
        <end position="857"/>
    </location>
</feature>
<feature type="signal peptide" evidence="5">
    <location>
        <begin position="1"/>
        <end position="19"/>
    </location>
</feature>
<evidence type="ECO:0000259" key="6">
    <source>
        <dbReference type="PROSITE" id="PS01180"/>
    </source>
</evidence>
<dbReference type="Gene3D" id="2.60.120.290">
    <property type="entry name" value="Spermadhesin, CUB domain"/>
    <property type="match status" value="5"/>
</dbReference>
<evidence type="ECO:0000313" key="8">
    <source>
        <dbReference type="Proteomes" id="UP001152320"/>
    </source>
</evidence>
<evidence type="ECO:0000256" key="4">
    <source>
        <dbReference type="SAM" id="Phobius"/>
    </source>
</evidence>
<dbReference type="Pfam" id="PF00431">
    <property type="entry name" value="CUB"/>
    <property type="match status" value="5"/>
</dbReference>
<evidence type="ECO:0000313" key="7">
    <source>
        <dbReference type="EMBL" id="KAJ8045028.1"/>
    </source>
</evidence>
<dbReference type="PANTHER" id="PTHR24251">
    <property type="entry name" value="OVOCHYMASE-RELATED"/>
    <property type="match status" value="1"/>
</dbReference>
<feature type="chain" id="PRO_5040440671" evidence="5">
    <location>
        <begin position="20"/>
        <end position="1298"/>
    </location>
</feature>
<dbReference type="InterPro" id="IPR000859">
    <property type="entry name" value="CUB_dom"/>
</dbReference>
<organism evidence="7 8">
    <name type="scientific">Holothuria leucospilota</name>
    <name type="common">Black long sea cucumber</name>
    <name type="synonym">Mertensiothuria leucospilota</name>
    <dbReference type="NCBI Taxonomy" id="206669"/>
    <lineage>
        <taxon>Eukaryota</taxon>
        <taxon>Metazoa</taxon>
        <taxon>Echinodermata</taxon>
        <taxon>Eleutherozoa</taxon>
        <taxon>Echinozoa</taxon>
        <taxon>Holothuroidea</taxon>
        <taxon>Aspidochirotacea</taxon>
        <taxon>Aspidochirotida</taxon>
        <taxon>Holothuriidae</taxon>
        <taxon>Holothuria</taxon>
    </lineage>
</organism>
<keyword evidence="8" id="KW-1185">Reference proteome</keyword>
<evidence type="ECO:0000256" key="1">
    <source>
        <dbReference type="ARBA" id="ARBA00022737"/>
    </source>
</evidence>
<dbReference type="EMBL" id="JAIZAY010000003">
    <property type="protein sequence ID" value="KAJ8045028.1"/>
    <property type="molecule type" value="Genomic_DNA"/>
</dbReference>
<evidence type="ECO:0000256" key="2">
    <source>
        <dbReference type="ARBA" id="ARBA00023157"/>
    </source>
</evidence>
<protein>
    <submittedName>
        <fullName evidence="7">Tolloid-like protein 2</fullName>
    </submittedName>
</protein>
<dbReference type="SUPFAM" id="SSF49854">
    <property type="entry name" value="Spermadhesin, CUB domain"/>
    <property type="match status" value="5"/>
</dbReference>
<keyword evidence="5" id="KW-0732">Signal</keyword>
<dbReference type="OrthoDB" id="6369184at2759"/>
<feature type="transmembrane region" description="Helical" evidence="4">
    <location>
        <begin position="1209"/>
        <end position="1233"/>
    </location>
</feature>
<evidence type="ECO:0000256" key="3">
    <source>
        <dbReference type="PROSITE-ProRule" id="PRU00059"/>
    </source>
</evidence>
<name>A0A9Q1HHF5_HOLLE</name>
<gene>
    <name evidence="7" type="ORF">HOLleu_07947</name>
</gene>
<feature type="domain" description="CUB" evidence="6">
    <location>
        <begin position="1002"/>
        <end position="1122"/>
    </location>
</feature>
<dbReference type="PANTHER" id="PTHR24251:SF50">
    <property type="entry name" value="ATTRACTIN-LIKE 1A"/>
    <property type="match status" value="1"/>
</dbReference>
<accession>A0A9Q1HHF5</accession>
<keyword evidence="1" id="KW-0677">Repeat</keyword>
<dbReference type="SMART" id="SM00042">
    <property type="entry name" value="CUB"/>
    <property type="match status" value="5"/>
</dbReference>
<dbReference type="CDD" id="cd00041">
    <property type="entry name" value="CUB"/>
    <property type="match status" value="3"/>
</dbReference>
<keyword evidence="4" id="KW-1133">Transmembrane helix</keyword>
<evidence type="ECO:0000256" key="5">
    <source>
        <dbReference type="SAM" id="SignalP"/>
    </source>
</evidence>
<feature type="domain" description="CUB" evidence="6">
    <location>
        <begin position="59"/>
        <end position="170"/>
    </location>
</feature>
<dbReference type="PROSITE" id="PS01180">
    <property type="entry name" value="CUB"/>
    <property type="match status" value="5"/>
</dbReference>
<keyword evidence="2" id="KW-1015">Disulfide bond</keyword>
<feature type="domain" description="CUB" evidence="6">
    <location>
        <begin position="429"/>
        <end position="550"/>
    </location>
</feature>
<keyword evidence="4" id="KW-0812">Transmembrane</keyword>
<keyword evidence="4" id="KW-0472">Membrane</keyword>
<sequence>MKHLLTFLVFTTFVGLAKTQEDGGQSRTGVELDKHQITSRTGIKDGTRRRIRRQSHDECREILRGASGVFSSPNYPRNISDNLNCHWTVITPRSEVTLRFHFSNRNANLCPSTSQGWVFRDGTDPRGIKLQPQCQFRHPEVWGLTNALTIIFNSTIWESSSAFQVYYDESRYEYHYDEYPEIEYNNYEYYADVATDMSDFDDDYLRDGSSTIGPITSDILLDTSSYPNYPSQRSTPIGKFLTEMPYSTYFDSRVYDEFLEGNERAFIGNEPIVPEEVTDESESAYLPCFFQETSSSGSISSPDYPSKVEGPICTWAITAFSTEVIEITFFDIDIEGRLENGQCNRRFSHMKITTFDENFNQFEHIYCQQLTAPVQHISHENLWIDFRSNFGPSRFFSQYQSSTKSMTTVDIPVEDSVDIDDDDLLSPSCNLVLHDSVGVIQTPNFPNSYPQNVFCVWTILALPGRFISLRFRTFDIDGPITGVGKCDISMVHKYSFVKLSYYSNDETLIEETFCGSDNPGDIVSRSNKLSIYFQSGHGFGSGFEASYTSLSRQRMGPGFERSFDMLPYDPYCINVLNETSGYLSYRGTFINDSCVWVIQPVVEGVILFDIENIQFTSQWDDVECDDVFPPVRIDIIDPTTLQPASWGICHNVTSERQRFESHKHLNITFNSLDWTILEFNAFYVVVNVSKPIQTTEMVTDLSAEDIFTSQLVEESLTTSTDLPLMATVFDLTEEPLCFETIWTSDGQISSPGFPNLPPKYKECAWQLVSSDVSQFDIVFTDFHLGAAMVGTCNSNGNYLDIFVTNDSFANFPVQSDLFGRFCGPSISERLHLIARTVRLVLQINANGMGFRARFHRELHLPYLSTVHTSTDKVLEITDLVFDITLPTLVKDEYFEEETLITTAAEVTLPKEDVLSSEKERGDETELSTIKTTVGPVDAIGTVKVREDEMKALFITDTREQTEIITELYQLEIVADDDDGIEPFSSWNVGTTALSTELERAQCKFQLFDQMGKISSPYYPNPYPPNLHCIWLLQFERNQDVSIRFEVLDLPVVQTSSTHCMAQPAYVKITGWSSLKEELARLYLCGHSTRKHIHISGRTITFEFLADATSSEHRGFSLKYITKRYFYRGFFNGTIIGSFFGSTPPQDVYLTTIAPSEFKHSTTTRPITHDITPYSDRRPVEVSSIIPSTSPTTNTTELAGGPVIDPRFRLTIFICAGVALVLLVILLVFLIVCVRNRNRSSALSLGPDLAAPGDYWSNYRQWARSDYPSSIKYHYEGVGGQQSSPSGAGPFRVEQERLV</sequence>
<dbReference type="Proteomes" id="UP001152320">
    <property type="component" value="Chromosome 3"/>
</dbReference>
<comment type="caution">
    <text evidence="3">Lacks conserved residue(s) required for the propagation of feature annotation.</text>
</comment>
<reference evidence="7" key="1">
    <citation type="submission" date="2021-10" db="EMBL/GenBank/DDBJ databases">
        <title>Tropical sea cucumber genome reveals ecological adaptation and Cuvierian tubules defense mechanism.</title>
        <authorList>
            <person name="Chen T."/>
        </authorList>
    </citation>
    <scope>NUCLEOTIDE SEQUENCE</scope>
    <source>
        <strain evidence="7">Nanhai2018</strain>
        <tissue evidence="7">Muscle</tissue>
    </source>
</reference>
<feature type="domain" description="CUB" evidence="6">
    <location>
        <begin position="288"/>
        <end position="406"/>
    </location>
</feature>
<proteinExistence type="predicted"/>